<dbReference type="GO" id="GO:0016020">
    <property type="term" value="C:membrane"/>
    <property type="evidence" value="ECO:0007669"/>
    <property type="project" value="UniProtKB-SubCell"/>
</dbReference>
<dbReference type="FunFam" id="1.20.1250.20:FF:001093">
    <property type="entry name" value="Predicted protein"/>
    <property type="match status" value="1"/>
</dbReference>
<evidence type="ECO:0000313" key="7">
    <source>
        <dbReference type="EMBL" id="EAT85937.2"/>
    </source>
</evidence>
<dbReference type="AlphaFoldDB" id="Q0UQ58"/>
<dbReference type="STRING" id="321614.Q0UQ58"/>
<feature type="transmembrane region" description="Helical" evidence="6">
    <location>
        <begin position="137"/>
        <end position="154"/>
    </location>
</feature>
<dbReference type="InterPro" id="IPR036259">
    <property type="entry name" value="MFS_trans_sf"/>
</dbReference>
<evidence type="ECO:0000256" key="5">
    <source>
        <dbReference type="ARBA" id="ARBA00023136"/>
    </source>
</evidence>
<dbReference type="SUPFAM" id="SSF103473">
    <property type="entry name" value="MFS general substrate transporter"/>
    <property type="match status" value="1"/>
</dbReference>
<dbReference type="PANTHER" id="PTHR43791">
    <property type="entry name" value="PERMEASE-RELATED"/>
    <property type="match status" value="1"/>
</dbReference>
<keyword evidence="3 6" id="KW-0812">Transmembrane</keyword>
<sequence>MAATFEKSDIEHIDEKEESVYASKPHQVVQIDNIQVLGLDPDDADFYINFSDEKRKRVIHKVWTRSQHGVQNDTDAHQVDIRLVPMLAILYLISHIDRANIGVHGVQWNIVLSVFFVPYILLEISSNMLLKRFKGPSYYLGILVVYWGIVMTMMGAVKNFVSLLATRILLGVFDVFKLQVSRRWMVLVGTRDEIRYLELQRFIKDGGKFQEEKAHFRWKDVKIVL</sequence>
<evidence type="ECO:0000256" key="2">
    <source>
        <dbReference type="ARBA" id="ARBA00022448"/>
    </source>
</evidence>
<keyword evidence="5 6" id="KW-0472">Membrane</keyword>
<reference evidence="8" key="1">
    <citation type="journal article" date="2007" name="Plant Cell">
        <title>Dothideomycete-plant interactions illuminated by genome sequencing and EST analysis of the wheat pathogen Stagonospora nodorum.</title>
        <authorList>
            <person name="Hane J.K."/>
            <person name="Lowe R.G."/>
            <person name="Solomon P.S."/>
            <person name="Tan K.C."/>
            <person name="Schoch C.L."/>
            <person name="Spatafora J.W."/>
            <person name="Crous P.W."/>
            <person name="Kodira C."/>
            <person name="Birren B.W."/>
            <person name="Galagan J.E."/>
            <person name="Torriani S.F."/>
            <person name="McDonald B.A."/>
            <person name="Oliver R.P."/>
        </authorList>
    </citation>
    <scope>NUCLEOTIDE SEQUENCE [LARGE SCALE GENOMIC DNA]</scope>
    <source>
        <strain evidence="8">SN15 / ATCC MYA-4574 / FGSC 10173</strain>
    </source>
</reference>
<evidence type="ECO:0000256" key="6">
    <source>
        <dbReference type="SAM" id="Phobius"/>
    </source>
</evidence>
<dbReference type="RefSeq" id="XP_001796492.1">
    <property type="nucleotide sequence ID" value="XM_001796440.1"/>
</dbReference>
<dbReference type="Gene3D" id="1.20.1250.20">
    <property type="entry name" value="MFS general substrate transporter like domains"/>
    <property type="match status" value="1"/>
</dbReference>
<evidence type="ECO:0000313" key="8">
    <source>
        <dbReference type="Proteomes" id="UP000001055"/>
    </source>
</evidence>
<organism evidence="7 8">
    <name type="scientific">Phaeosphaeria nodorum (strain SN15 / ATCC MYA-4574 / FGSC 10173)</name>
    <name type="common">Glume blotch fungus</name>
    <name type="synonym">Parastagonospora nodorum</name>
    <dbReference type="NCBI Taxonomy" id="321614"/>
    <lineage>
        <taxon>Eukaryota</taxon>
        <taxon>Fungi</taxon>
        <taxon>Dikarya</taxon>
        <taxon>Ascomycota</taxon>
        <taxon>Pezizomycotina</taxon>
        <taxon>Dothideomycetes</taxon>
        <taxon>Pleosporomycetidae</taxon>
        <taxon>Pleosporales</taxon>
        <taxon>Pleosporineae</taxon>
        <taxon>Phaeosphaeriaceae</taxon>
        <taxon>Parastagonospora</taxon>
    </lineage>
</organism>
<name>Q0UQ58_PHANO</name>
<feature type="transmembrane region" description="Helical" evidence="6">
    <location>
        <begin position="108"/>
        <end position="130"/>
    </location>
</feature>
<evidence type="ECO:0000256" key="3">
    <source>
        <dbReference type="ARBA" id="ARBA00022692"/>
    </source>
</evidence>
<dbReference type="KEGG" id="pno:SNOG_06106"/>
<protein>
    <submittedName>
        <fullName evidence="7">Uncharacterized protein</fullName>
    </submittedName>
</protein>
<accession>Q0UQ58</accession>
<proteinExistence type="predicted"/>
<dbReference type="GeneID" id="5973369"/>
<keyword evidence="2" id="KW-0813">Transport</keyword>
<comment type="subcellular location">
    <subcellularLocation>
        <location evidence="1">Membrane</location>
        <topology evidence="1">Multi-pass membrane protein</topology>
    </subcellularLocation>
</comment>
<keyword evidence="4 6" id="KW-1133">Transmembrane helix</keyword>
<dbReference type="VEuPathDB" id="FungiDB:JI435_436110"/>
<evidence type="ECO:0000256" key="1">
    <source>
        <dbReference type="ARBA" id="ARBA00004141"/>
    </source>
</evidence>
<gene>
    <name evidence="7" type="ORF">SNOG_06106</name>
</gene>
<dbReference type="Proteomes" id="UP000001055">
    <property type="component" value="Unassembled WGS sequence"/>
</dbReference>
<evidence type="ECO:0000256" key="4">
    <source>
        <dbReference type="ARBA" id="ARBA00022989"/>
    </source>
</evidence>
<dbReference type="PANTHER" id="PTHR43791:SF54">
    <property type="entry name" value="MAJOR FACILITATOR SUPERFAMILY (MFS) PROFILE DOMAIN-CONTAINING PROTEIN-RELATED"/>
    <property type="match status" value="1"/>
</dbReference>
<dbReference type="InParanoid" id="Q0UQ58"/>
<dbReference type="EMBL" id="CH445333">
    <property type="protein sequence ID" value="EAT85937.2"/>
    <property type="molecule type" value="Genomic_DNA"/>
</dbReference>